<evidence type="ECO:0000259" key="4">
    <source>
        <dbReference type="PROSITE" id="PS50853"/>
    </source>
</evidence>
<evidence type="ECO:0000256" key="2">
    <source>
        <dbReference type="SAM" id="Phobius"/>
    </source>
</evidence>
<protein>
    <recommendedName>
        <fullName evidence="4">Fibronectin type-III domain-containing protein</fullName>
    </recommendedName>
</protein>
<feature type="domain" description="Fibronectin type-III" evidence="4">
    <location>
        <begin position="124"/>
        <end position="217"/>
    </location>
</feature>
<dbReference type="Gene3D" id="2.60.40.10">
    <property type="entry name" value="Immunoglobulins"/>
    <property type="match status" value="1"/>
</dbReference>
<feature type="compositionally biased region" description="Low complexity" evidence="1">
    <location>
        <begin position="40"/>
        <end position="54"/>
    </location>
</feature>
<evidence type="ECO:0000256" key="3">
    <source>
        <dbReference type="SAM" id="SignalP"/>
    </source>
</evidence>
<gene>
    <name evidence="5" type="ORF">GDO78_003735</name>
</gene>
<comment type="caution">
    <text evidence="5">The sequence shown here is derived from an EMBL/GenBank/DDBJ whole genome shotgun (WGS) entry which is preliminary data.</text>
</comment>
<evidence type="ECO:0000256" key="1">
    <source>
        <dbReference type="SAM" id="MobiDB-lite"/>
    </source>
</evidence>
<keyword evidence="2" id="KW-1133">Transmembrane helix</keyword>
<keyword evidence="3" id="KW-0732">Signal</keyword>
<evidence type="ECO:0000313" key="6">
    <source>
        <dbReference type="Proteomes" id="UP000770717"/>
    </source>
</evidence>
<dbReference type="PROSITE" id="PS50853">
    <property type="entry name" value="FN3"/>
    <property type="match status" value="1"/>
</dbReference>
<feature type="region of interest" description="Disordered" evidence="1">
    <location>
        <begin position="20"/>
        <end position="55"/>
    </location>
</feature>
<dbReference type="InterPro" id="IPR036116">
    <property type="entry name" value="FN3_sf"/>
</dbReference>
<accession>A0A8J6EUC6</accession>
<name>A0A8J6EUC6_ELECQ</name>
<keyword evidence="2" id="KW-0812">Transmembrane</keyword>
<dbReference type="CDD" id="cd00063">
    <property type="entry name" value="FN3"/>
    <property type="match status" value="1"/>
</dbReference>
<dbReference type="SUPFAM" id="SSF49265">
    <property type="entry name" value="Fibronectin type III"/>
    <property type="match status" value="1"/>
</dbReference>
<reference evidence="5" key="1">
    <citation type="thesis" date="2020" institute="ProQuest LLC" country="789 East Eisenhower Parkway, Ann Arbor, MI, USA">
        <title>Comparative Genomics and Chromosome Evolution.</title>
        <authorList>
            <person name="Mudd A.B."/>
        </authorList>
    </citation>
    <scope>NUCLEOTIDE SEQUENCE</scope>
    <source>
        <strain evidence="5">HN-11 Male</strain>
        <tissue evidence="5">Kidney and liver</tissue>
    </source>
</reference>
<dbReference type="InterPro" id="IPR013783">
    <property type="entry name" value="Ig-like_fold"/>
</dbReference>
<evidence type="ECO:0000313" key="5">
    <source>
        <dbReference type="EMBL" id="KAG9475494.1"/>
    </source>
</evidence>
<organism evidence="5 6">
    <name type="scientific">Eleutherodactylus coqui</name>
    <name type="common">Puerto Rican coqui</name>
    <dbReference type="NCBI Taxonomy" id="57060"/>
    <lineage>
        <taxon>Eukaryota</taxon>
        <taxon>Metazoa</taxon>
        <taxon>Chordata</taxon>
        <taxon>Craniata</taxon>
        <taxon>Vertebrata</taxon>
        <taxon>Euteleostomi</taxon>
        <taxon>Amphibia</taxon>
        <taxon>Batrachia</taxon>
        <taxon>Anura</taxon>
        <taxon>Neobatrachia</taxon>
        <taxon>Hyloidea</taxon>
        <taxon>Eleutherodactylidae</taxon>
        <taxon>Eleutherodactylinae</taxon>
        <taxon>Eleutherodactylus</taxon>
        <taxon>Eleutherodactylus</taxon>
    </lineage>
</organism>
<feature type="compositionally biased region" description="Polar residues" evidence="1">
    <location>
        <begin position="20"/>
        <end position="32"/>
    </location>
</feature>
<dbReference type="Proteomes" id="UP000770717">
    <property type="component" value="Unassembled WGS sequence"/>
</dbReference>
<dbReference type="AlphaFoldDB" id="A0A8J6EUC6"/>
<sequence>MAPPLLLLLLPFLAFTTGSVQEDSNGTSSTTAAPFLDLNQTSVTQRTTQRQRSTANRIEYIIGGSDEDYDDEDDKVSTVPNASPVLQLPCQYNRCEHLASTCEEIQRRAGGNCLCPGIDGPEIKPESPVLKEVLLGDTKMTVNWCSPSSTVYGYKVLYGEPGGSLENGPELNASFRSYTFDNLNPGSYYTVCVVAFNKAGESQVDKEQDGPAGSKPGPCRTVHTTMQSLYIGIGIGLAAVAGLLIILGYFLCRRKRNKTNRETKLEERGISNCIYKAGNIDQL</sequence>
<keyword evidence="6" id="KW-1185">Reference proteome</keyword>
<keyword evidence="2" id="KW-0472">Membrane</keyword>
<feature type="chain" id="PRO_5035305184" description="Fibronectin type-III domain-containing protein" evidence="3">
    <location>
        <begin position="19"/>
        <end position="283"/>
    </location>
</feature>
<dbReference type="Pfam" id="PF00041">
    <property type="entry name" value="fn3"/>
    <property type="match status" value="1"/>
</dbReference>
<dbReference type="InterPro" id="IPR003961">
    <property type="entry name" value="FN3_dom"/>
</dbReference>
<proteinExistence type="predicted"/>
<dbReference type="SMART" id="SM00060">
    <property type="entry name" value="FN3"/>
    <property type="match status" value="1"/>
</dbReference>
<dbReference type="EMBL" id="WNTK01000012">
    <property type="protein sequence ID" value="KAG9475494.1"/>
    <property type="molecule type" value="Genomic_DNA"/>
</dbReference>
<feature type="signal peptide" evidence="3">
    <location>
        <begin position="1"/>
        <end position="18"/>
    </location>
</feature>
<dbReference type="OrthoDB" id="8824963at2759"/>
<feature type="transmembrane region" description="Helical" evidence="2">
    <location>
        <begin position="229"/>
        <end position="252"/>
    </location>
</feature>